<dbReference type="InterPro" id="IPR006571">
    <property type="entry name" value="TLDc_dom"/>
</dbReference>
<keyword evidence="1" id="KW-0732">Signal</keyword>
<evidence type="ECO:0000259" key="2">
    <source>
        <dbReference type="PROSITE" id="PS51886"/>
    </source>
</evidence>
<name>A0A927F862_9BACT</name>
<feature type="chain" id="PRO_5036956088" evidence="1">
    <location>
        <begin position="26"/>
        <end position="252"/>
    </location>
</feature>
<evidence type="ECO:0000256" key="1">
    <source>
        <dbReference type="SAM" id="SignalP"/>
    </source>
</evidence>
<gene>
    <name evidence="3" type="ORF">IEN85_12085</name>
</gene>
<keyword evidence="4" id="KW-1185">Reference proteome</keyword>
<feature type="signal peptide" evidence="1">
    <location>
        <begin position="1"/>
        <end position="25"/>
    </location>
</feature>
<reference evidence="3" key="1">
    <citation type="submission" date="2020-09" db="EMBL/GenBank/DDBJ databases">
        <title>Pelagicoccus enzymogenes sp. nov. with an EPS production, isolated from marine sediment.</title>
        <authorList>
            <person name="Feng X."/>
        </authorList>
    </citation>
    <scope>NUCLEOTIDE SEQUENCE</scope>
    <source>
        <strain evidence="3">NFK12</strain>
    </source>
</reference>
<organism evidence="3 4">
    <name type="scientific">Pelagicoccus enzymogenes</name>
    <dbReference type="NCBI Taxonomy" id="2773457"/>
    <lineage>
        <taxon>Bacteria</taxon>
        <taxon>Pseudomonadati</taxon>
        <taxon>Verrucomicrobiota</taxon>
        <taxon>Opitutia</taxon>
        <taxon>Puniceicoccales</taxon>
        <taxon>Pelagicoccaceae</taxon>
        <taxon>Pelagicoccus</taxon>
    </lineage>
</organism>
<evidence type="ECO:0000313" key="4">
    <source>
        <dbReference type="Proteomes" id="UP000622317"/>
    </source>
</evidence>
<protein>
    <submittedName>
        <fullName evidence="3">TLD domain-containing protein</fullName>
    </submittedName>
</protein>
<dbReference type="EMBL" id="JACYFG010000035">
    <property type="protein sequence ID" value="MBD5780233.1"/>
    <property type="molecule type" value="Genomic_DNA"/>
</dbReference>
<dbReference type="RefSeq" id="WP_191617344.1">
    <property type="nucleotide sequence ID" value="NZ_JACYFG010000035.1"/>
</dbReference>
<dbReference type="Proteomes" id="UP000622317">
    <property type="component" value="Unassembled WGS sequence"/>
</dbReference>
<feature type="domain" description="TLDc" evidence="2">
    <location>
        <begin position="28"/>
        <end position="198"/>
    </location>
</feature>
<dbReference type="AlphaFoldDB" id="A0A927F862"/>
<evidence type="ECO:0000313" key="3">
    <source>
        <dbReference type="EMBL" id="MBD5780233.1"/>
    </source>
</evidence>
<dbReference type="PROSITE" id="PS51886">
    <property type="entry name" value="TLDC"/>
    <property type="match status" value="1"/>
</dbReference>
<sequence>MHPLPYNIRMLAAAFAVSISLTASAVHGTLEGEDLATVKSWLPYYHSRLQLIFEYDAEDPAKSGKSSEHLHASVDRAGPTVVILEVQTPYHDEPRLIGGYNPYKWKTWTGRYESNPGRFIFDLDKDKKWERTEKRKGSFRANTSEYGLQFGNGDLIIHPDLRSGNAQNQTFAPPSNQSVLVGQAGDFLINNLRVYKVIKEQDPAPQPAPLPQIRTYEPIGPVSPVPDHAGFLFECSAALVGLALFTLIFRRS</sequence>
<proteinExistence type="predicted"/>
<dbReference type="Pfam" id="PF07534">
    <property type="entry name" value="TLD"/>
    <property type="match status" value="1"/>
</dbReference>
<accession>A0A927F862</accession>
<comment type="caution">
    <text evidence="3">The sequence shown here is derived from an EMBL/GenBank/DDBJ whole genome shotgun (WGS) entry which is preliminary data.</text>
</comment>